<proteinExistence type="predicted"/>
<comment type="caution">
    <text evidence="1">The sequence shown here is derived from an EMBL/GenBank/DDBJ whole genome shotgun (WGS) entry which is preliminary data.</text>
</comment>
<dbReference type="EMBL" id="CAHS01000014">
    <property type="protein sequence ID" value="CCG86651.1"/>
    <property type="molecule type" value="Genomic_DNA"/>
</dbReference>
<keyword evidence="2" id="KW-1185">Reference proteome</keyword>
<sequence length="47" mass="5293">MDEARRSTTIDDARVFRPDQNVLRRAEDDAFWVGKAGSMVVAIVITI</sequence>
<protein>
    <submittedName>
        <fullName evidence="1">Uncharacterized protein</fullName>
    </submittedName>
</protein>
<dbReference type="AlphaFoldDB" id="V5Z5P5"/>
<reference evidence="1 2" key="1">
    <citation type="journal article" date="2013" name="Syst. Appl. Microbiol.">
        <title>Phylogenetic position and virulence apparatus of the pear flower necrosis pathogen Erwinia piriflorinigrans CFBP 5888T as assessed by comparative genomics.</title>
        <authorList>
            <person name="Smits T.H."/>
            <person name="Rezzonico F."/>
            <person name="Lopez M.M."/>
            <person name="Blom J."/>
            <person name="Goesmann A."/>
            <person name="Frey J.E."/>
            <person name="Duffy B."/>
        </authorList>
    </citation>
    <scope>NUCLEOTIDE SEQUENCE [LARGE SCALE GENOMIC DNA]</scope>
    <source>
        <strain evidence="2">CFBP5888</strain>
    </source>
</reference>
<gene>
    <name evidence="1" type="ORF">EPIR_1286</name>
</gene>
<name>V5Z5P5_9GAMM</name>
<evidence type="ECO:0000313" key="2">
    <source>
        <dbReference type="Proteomes" id="UP000018217"/>
    </source>
</evidence>
<accession>V5Z5P5</accession>
<evidence type="ECO:0000313" key="1">
    <source>
        <dbReference type="EMBL" id="CCG86651.1"/>
    </source>
</evidence>
<organism evidence="1 2">
    <name type="scientific">Erwinia piriflorinigrans CFBP 5888</name>
    <dbReference type="NCBI Taxonomy" id="1161919"/>
    <lineage>
        <taxon>Bacteria</taxon>
        <taxon>Pseudomonadati</taxon>
        <taxon>Pseudomonadota</taxon>
        <taxon>Gammaproteobacteria</taxon>
        <taxon>Enterobacterales</taxon>
        <taxon>Erwiniaceae</taxon>
        <taxon>Erwinia</taxon>
    </lineage>
</organism>
<dbReference type="Proteomes" id="UP000018217">
    <property type="component" value="Unassembled WGS sequence"/>
</dbReference>